<accession>A0A9X2GRK7</accession>
<evidence type="ECO:0000313" key="3">
    <source>
        <dbReference type="Proteomes" id="UP001139648"/>
    </source>
</evidence>
<dbReference type="RefSeq" id="WP_253756638.1">
    <property type="nucleotide sequence ID" value="NZ_BAABKA010000012.1"/>
</dbReference>
<sequence>MHWHAYTWTGNGEDRGREAERRSTSPDFLTSHLPPMRTGDWLAKPASRIAATYEQQDLDAALEWMAAQYEQARGSFVLPEGVPLEDRLRNARGLLPAGVDVQWGEWLLAGRFVTIGMICCPNKHVDHPCPIRHPAGAQRP</sequence>
<comment type="caution">
    <text evidence="2">The sequence shown here is derived from an EMBL/GenBank/DDBJ whole genome shotgun (WGS) entry which is preliminary data.</text>
</comment>
<dbReference type="EMBL" id="JAMZEB010000002">
    <property type="protein sequence ID" value="MCP2364304.1"/>
    <property type="molecule type" value="Genomic_DNA"/>
</dbReference>
<keyword evidence="3" id="KW-1185">Reference proteome</keyword>
<feature type="region of interest" description="Disordered" evidence="1">
    <location>
        <begin position="1"/>
        <end position="30"/>
    </location>
</feature>
<reference evidence="2" key="1">
    <citation type="submission" date="2022-06" db="EMBL/GenBank/DDBJ databases">
        <title>Sequencing the genomes of 1000 actinobacteria strains.</title>
        <authorList>
            <person name="Klenk H.-P."/>
        </authorList>
    </citation>
    <scope>NUCLEOTIDE SEQUENCE</scope>
    <source>
        <strain evidence="2">DSM 46694</strain>
    </source>
</reference>
<evidence type="ECO:0000256" key="1">
    <source>
        <dbReference type="SAM" id="MobiDB-lite"/>
    </source>
</evidence>
<proteinExistence type="predicted"/>
<gene>
    <name evidence="2" type="ORF">HD597_011324</name>
</gene>
<organism evidence="2 3">
    <name type="scientific">Nonomuraea thailandensis</name>
    <dbReference type="NCBI Taxonomy" id="1188745"/>
    <lineage>
        <taxon>Bacteria</taxon>
        <taxon>Bacillati</taxon>
        <taxon>Actinomycetota</taxon>
        <taxon>Actinomycetes</taxon>
        <taxon>Streptosporangiales</taxon>
        <taxon>Streptosporangiaceae</taxon>
        <taxon>Nonomuraea</taxon>
    </lineage>
</organism>
<dbReference type="Proteomes" id="UP001139648">
    <property type="component" value="Unassembled WGS sequence"/>
</dbReference>
<dbReference type="AlphaFoldDB" id="A0A9X2GRK7"/>
<feature type="compositionally biased region" description="Basic and acidic residues" evidence="1">
    <location>
        <begin position="12"/>
        <end position="24"/>
    </location>
</feature>
<evidence type="ECO:0000313" key="2">
    <source>
        <dbReference type="EMBL" id="MCP2364304.1"/>
    </source>
</evidence>
<name>A0A9X2GRK7_9ACTN</name>
<protein>
    <submittedName>
        <fullName evidence="2">Uncharacterized protein</fullName>
    </submittedName>
</protein>